<proteinExistence type="inferred from homology"/>
<keyword evidence="3" id="KW-0964">Secreted</keyword>
<dbReference type="EMBL" id="CABPSM010000013">
    <property type="protein sequence ID" value="VVE36798.1"/>
    <property type="molecule type" value="Genomic_DNA"/>
</dbReference>
<dbReference type="InterPro" id="IPR005427">
    <property type="entry name" value="BipC/SctB"/>
</dbReference>
<dbReference type="Proteomes" id="UP000343317">
    <property type="component" value="Unassembled WGS sequence"/>
</dbReference>
<organism evidence="7 8">
    <name type="scientific">Pandoraea horticolens</name>
    <dbReference type="NCBI Taxonomy" id="2508298"/>
    <lineage>
        <taxon>Bacteria</taxon>
        <taxon>Pseudomonadati</taxon>
        <taxon>Pseudomonadota</taxon>
        <taxon>Betaproteobacteria</taxon>
        <taxon>Burkholderiales</taxon>
        <taxon>Burkholderiaceae</taxon>
        <taxon>Pandoraea</taxon>
    </lineage>
</organism>
<evidence type="ECO:0000256" key="6">
    <source>
        <dbReference type="SAM" id="MobiDB-lite"/>
    </source>
</evidence>
<protein>
    <recommendedName>
        <fullName evidence="2">Effector protein BipC</fullName>
    </recommendedName>
</protein>
<gene>
    <name evidence="7" type="primary">ipaC</name>
    <name evidence="7" type="ORF">PHO31112_03927</name>
</gene>
<dbReference type="RefSeq" id="WP_150622149.1">
    <property type="nucleotide sequence ID" value="NZ_CABPSM010000013.1"/>
</dbReference>
<feature type="compositionally biased region" description="Polar residues" evidence="6">
    <location>
        <begin position="377"/>
        <end position="404"/>
    </location>
</feature>
<evidence type="ECO:0000256" key="5">
    <source>
        <dbReference type="ARBA" id="ARBA00035650"/>
    </source>
</evidence>
<evidence type="ECO:0000313" key="7">
    <source>
        <dbReference type="EMBL" id="VVE36798.1"/>
    </source>
</evidence>
<evidence type="ECO:0000256" key="3">
    <source>
        <dbReference type="ARBA" id="ARBA00022525"/>
    </source>
</evidence>
<evidence type="ECO:0000256" key="4">
    <source>
        <dbReference type="ARBA" id="ARBA00023026"/>
    </source>
</evidence>
<feature type="region of interest" description="Disordered" evidence="6">
    <location>
        <begin position="1"/>
        <end position="47"/>
    </location>
</feature>
<comment type="similarity">
    <text evidence="5">Belongs to the SctB/SipC family.</text>
</comment>
<evidence type="ECO:0000256" key="1">
    <source>
        <dbReference type="ARBA" id="ARBA00004613"/>
    </source>
</evidence>
<feature type="compositionally biased region" description="Basic and acidic residues" evidence="6">
    <location>
        <begin position="319"/>
        <end position="329"/>
    </location>
</feature>
<dbReference type="NCBIfam" id="TIGR02101">
    <property type="entry name" value="IpaC_SipC"/>
    <property type="match status" value="1"/>
</dbReference>
<keyword evidence="4" id="KW-0843">Virulence</keyword>
<reference evidence="7 8" key="1">
    <citation type="submission" date="2019-08" db="EMBL/GenBank/DDBJ databases">
        <authorList>
            <person name="Peeters C."/>
        </authorList>
    </citation>
    <scope>NUCLEOTIDE SEQUENCE [LARGE SCALE GENOMIC DNA]</scope>
    <source>
        <strain evidence="7 8">LMG 31112</strain>
    </source>
</reference>
<dbReference type="PRINTS" id="PR01608">
    <property type="entry name" value="BACINVASINC"/>
</dbReference>
<accession>A0A5E4XKY7</accession>
<feature type="region of interest" description="Disordered" evidence="6">
    <location>
        <begin position="377"/>
        <end position="408"/>
    </location>
</feature>
<sequence length="444" mass="47395">MVEIGSIASQRILSDPSQSGGPRAEQSRDPAVGWETSRLNPSDTKKDDLALVGFVVSTMRTRNTSVEGASGKDELLRQAMSAEKSGDPDLKPPTVSADTQKVAREVAHGVAKMQEKQKELSQNPSVATSVDMLLNQFGSASSRPDVSQRQAEAARVDDVAAERGAGNASAGGTFGSGVQDEMFNVLLKIAAELRKAQKSELAMQSKMVTIQRQAAMSQASSLERQGQDMLGGAISGGVLLGALSVAGGAMQMKGLNTRADSIQTELKPQAELRKFDAEQQFAMRGRNGPTLAETESPRIDLNRPNGETVRLSAAPGGDRLSEEHTSVLSEERATRQYRIDMHDINHKQNEIIGTKQQNVGSAVSTSAMIAKNQAEGISSMAQSNERAQQALEQNNEQTSSSTANGDHENAQKIHEMMQKMHDLAMQVNTANGGVASQVASNLRA</sequence>
<feature type="region of interest" description="Disordered" evidence="6">
    <location>
        <begin position="284"/>
        <end position="329"/>
    </location>
</feature>
<evidence type="ECO:0000256" key="2">
    <source>
        <dbReference type="ARBA" id="ARBA00020604"/>
    </source>
</evidence>
<dbReference type="AlphaFoldDB" id="A0A5E4XKY7"/>
<dbReference type="Pfam" id="PF09599">
    <property type="entry name" value="IpaC_SipC"/>
    <property type="match status" value="1"/>
</dbReference>
<dbReference type="GO" id="GO:0005576">
    <property type="term" value="C:extracellular region"/>
    <property type="evidence" value="ECO:0007669"/>
    <property type="project" value="UniProtKB-SubCell"/>
</dbReference>
<evidence type="ECO:0000313" key="8">
    <source>
        <dbReference type="Proteomes" id="UP000343317"/>
    </source>
</evidence>
<name>A0A5E4XKY7_9BURK</name>
<feature type="compositionally biased region" description="Polar residues" evidence="6">
    <location>
        <begin position="7"/>
        <end position="20"/>
    </location>
</feature>
<comment type="subcellular location">
    <subcellularLocation>
        <location evidence="1">Secreted</location>
    </subcellularLocation>
</comment>
<keyword evidence="8" id="KW-1185">Reference proteome</keyword>